<keyword evidence="2" id="KW-1185">Reference proteome</keyword>
<proteinExistence type="predicted"/>
<dbReference type="EMBL" id="JAJOMB010000003">
    <property type="protein sequence ID" value="MCD5310833.1"/>
    <property type="molecule type" value="Genomic_DNA"/>
</dbReference>
<dbReference type="RefSeq" id="WP_231440009.1">
    <property type="nucleotide sequence ID" value="NZ_JAJOMB010000003.1"/>
</dbReference>
<reference evidence="1" key="1">
    <citation type="submission" date="2021-11" db="EMBL/GenBank/DDBJ databases">
        <title>Streptomyces corallinus and Kineosporia corallina sp. nov., two new coral-derived marine actinobacteria.</title>
        <authorList>
            <person name="Buangrab K."/>
            <person name="Sutthacheep M."/>
            <person name="Yeemin T."/>
            <person name="Harunari E."/>
            <person name="Igarashi Y."/>
            <person name="Sripreechasak P."/>
            <person name="Kanchanasin P."/>
            <person name="Tanasupawat S."/>
            <person name="Phongsopitanun W."/>
        </authorList>
    </citation>
    <scope>NUCLEOTIDE SEQUENCE</scope>
    <source>
        <strain evidence="1">JCM 31032</strain>
    </source>
</reference>
<gene>
    <name evidence="1" type="ORF">LR394_08000</name>
</gene>
<organism evidence="1 2">
    <name type="scientific">Kineosporia babensis</name>
    <dbReference type="NCBI Taxonomy" id="499548"/>
    <lineage>
        <taxon>Bacteria</taxon>
        <taxon>Bacillati</taxon>
        <taxon>Actinomycetota</taxon>
        <taxon>Actinomycetes</taxon>
        <taxon>Kineosporiales</taxon>
        <taxon>Kineosporiaceae</taxon>
        <taxon>Kineosporia</taxon>
    </lineage>
</organism>
<comment type="caution">
    <text evidence="1">The sequence shown here is derived from an EMBL/GenBank/DDBJ whole genome shotgun (WGS) entry which is preliminary data.</text>
</comment>
<evidence type="ECO:0000313" key="1">
    <source>
        <dbReference type="EMBL" id="MCD5310833.1"/>
    </source>
</evidence>
<dbReference type="AlphaFoldDB" id="A0A9X1ND45"/>
<evidence type="ECO:0000313" key="2">
    <source>
        <dbReference type="Proteomes" id="UP001138997"/>
    </source>
</evidence>
<sequence>MTDSERVTIEYVGSSIHLSLLLQELRDEGLEFEYEAPESALQHRFSVDPSAVVDTYLAIEAWAAGHPLASGAAAAVVTAKVQAVIAKWTKNGLSRYGNVSIKDDE</sequence>
<protein>
    <submittedName>
        <fullName evidence="1">Uncharacterized protein</fullName>
    </submittedName>
</protein>
<name>A0A9X1ND45_9ACTN</name>
<dbReference type="Proteomes" id="UP001138997">
    <property type="component" value="Unassembled WGS sequence"/>
</dbReference>
<accession>A0A9X1ND45</accession>